<evidence type="ECO:0000256" key="2">
    <source>
        <dbReference type="ARBA" id="ARBA00023002"/>
    </source>
</evidence>
<feature type="domain" description="GFO/IDH/MocA-like oxidoreductase" evidence="5">
    <location>
        <begin position="199"/>
        <end position="305"/>
    </location>
</feature>
<proteinExistence type="inferred from homology"/>
<dbReference type="InterPro" id="IPR036291">
    <property type="entry name" value="NAD(P)-bd_dom_sf"/>
</dbReference>
<dbReference type="Gene3D" id="3.30.360.10">
    <property type="entry name" value="Dihydrodipicolinate Reductase, domain 2"/>
    <property type="match status" value="1"/>
</dbReference>
<dbReference type="PANTHER" id="PTHR22604">
    <property type="entry name" value="OXIDOREDUCTASES"/>
    <property type="match status" value="1"/>
</dbReference>
<comment type="similarity">
    <text evidence="1">Belongs to the Gfo/Idh/MocA family.</text>
</comment>
<dbReference type="GO" id="GO:0016491">
    <property type="term" value="F:oxidoreductase activity"/>
    <property type="evidence" value="ECO:0007669"/>
    <property type="project" value="UniProtKB-KW"/>
</dbReference>
<gene>
    <name evidence="6" type="ORF">G9U51_03340</name>
</gene>
<dbReference type="Pfam" id="PF22725">
    <property type="entry name" value="GFO_IDH_MocA_C3"/>
    <property type="match status" value="1"/>
</dbReference>
<evidence type="ECO:0000256" key="1">
    <source>
        <dbReference type="ARBA" id="ARBA00010928"/>
    </source>
</evidence>
<evidence type="ECO:0000313" key="7">
    <source>
        <dbReference type="Proteomes" id="UP000744769"/>
    </source>
</evidence>
<dbReference type="Pfam" id="PF01408">
    <property type="entry name" value="GFO_IDH_MocA"/>
    <property type="match status" value="1"/>
</dbReference>
<protein>
    <submittedName>
        <fullName evidence="6">Gfo/Idh/MocA family oxidoreductase</fullName>
    </submittedName>
</protein>
<evidence type="ECO:0000259" key="5">
    <source>
        <dbReference type="Pfam" id="PF22725"/>
    </source>
</evidence>
<dbReference type="SUPFAM" id="SSF51735">
    <property type="entry name" value="NAD(P)-binding Rossmann-fold domains"/>
    <property type="match status" value="1"/>
</dbReference>
<keyword evidence="2" id="KW-0560">Oxidoreductase</keyword>
<dbReference type="InterPro" id="IPR000683">
    <property type="entry name" value="Gfo/Idh/MocA-like_OxRdtase_N"/>
</dbReference>
<dbReference type="EMBL" id="JAAOIV010000002">
    <property type="protein sequence ID" value="NHN54817.1"/>
    <property type="molecule type" value="Genomic_DNA"/>
</dbReference>
<evidence type="ECO:0000256" key="3">
    <source>
        <dbReference type="ARBA" id="ARBA00023027"/>
    </source>
</evidence>
<dbReference type="Proteomes" id="UP000744769">
    <property type="component" value="Unassembled WGS sequence"/>
</dbReference>
<keyword evidence="7" id="KW-1185">Reference proteome</keyword>
<organism evidence="6 7">
    <name type="scientific">Metallococcus carri</name>
    <dbReference type="NCBI Taxonomy" id="1656884"/>
    <lineage>
        <taxon>Bacteria</taxon>
        <taxon>Bacillati</taxon>
        <taxon>Actinomycetota</taxon>
        <taxon>Actinomycetes</taxon>
        <taxon>Micrococcales</taxon>
        <taxon>Dermacoccaceae</taxon>
        <taxon>Metallococcus</taxon>
    </lineage>
</organism>
<evidence type="ECO:0000259" key="4">
    <source>
        <dbReference type="Pfam" id="PF01408"/>
    </source>
</evidence>
<dbReference type="InterPro" id="IPR050984">
    <property type="entry name" value="Gfo/Idh/MocA_domain"/>
</dbReference>
<dbReference type="InterPro" id="IPR055170">
    <property type="entry name" value="GFO_IDH_MocA-like_dom"/>
</dbReference>
<evidence type="ECO:0000313" key="6">
    <source>
        <dbReference type="EMBL" id="NHN54817.1"/>
    </source>
</evidence>
<dbReference type="PANTHER" id="PTHR22604:SF105">
    <property type="entry name" value="TRANS-1,2-DIHYDROBENZENE-1,2-DIOL DEHYDROGENASE"/>
    <property type="match status" value="1"/>
</dbReference>
<reference evidence="6" key="1">
    <citation type="submission" date="2020-03" db="EMBL/GenBank/DDBJ databases">
        <title>Draft sequencing of Calidifontibacter sp. DB0510.</title>
        <authorList>
            <person name="Kim D.-U."/>
        </authorList>
    </citation>
    <scope>NUCLEOTIDE SEQUENCE</scope>
    <source>
        <strain evidence="6">DB0510</strain>
    </source>
</reference>
<dbReference type="SUPFAM" id="SSF55347">
    <property type="entry name" value="Glyceraldehyde-3-phosphate dehydrogenase-like, C-terminal domain"/>
    <property type="match status" value="1"/>
</dbReference>
<feature type="domain" description="Gfo/Idh/MocA-like oxidoreductase N-terminal" evidence="4">
    <location>
        <begin position="69"/>
        <end position="185"/>
    </location>
</feature>
<dbReference type="Gene3D" id="3.40.50.720">
    <property type="entry name" value="NAD(P)-binding Rossmann-like Domain"/>
    <property type="match status" value="1"/>
</dbReference>
<comment type="caution">
    <text evidence="6">The sequence shown here is derived from an EMBL/GenBank/DDBJ whole genome shotgun (WGS) entry which is preliminary data.</text>
</comment>
<name>A0A967AYL4_9MICO</name>
<dbReference type="AlphaFoldDB" id="A0A967AYL4"/>
<sequence>MPICLQHKAFRCATPDIVGSPTASLTCLVLRPQQSKPVPRSSTNWRTGSVSELRLAAPEVADPMEAPTLRWGILGTGQIADAFATALREGTRQRVAAVGSRTLERAQAFGAKHGAETAYGSYAELVADPSVDVVYVASPHSEHRDHALLAINAGKHVLVEKAFTRNVIEATEVLDAARARGVFCAEAMWARFLPHYDVVRRTVAAGTLGRLGMIVADHGQPLWPDGPARLSDPDLAGGALLDLGVYPMSFAQMLLPEATVERTTGRLTDRGVDEWSVTTLVQDGIPAICQSTMAAQTTNSAVVAGFSARLEIDSWFYTPTTVRLVTPEGEVDRFEAPDQDNGLRYEAAETARCIAAGLTETPVMSHADTLAVMRLMDTVRAELGQRYPGEPA</sequence>
<accession>A0A967AYL4</accession>
<keyword evidence="3" id="KW-0520">NAD</keyword>
<dbReference type="GO" id="GO:0000166">
    <property type="term" value="F:nucleotide binding"/>
    <property type="evidence" value="ECO:0007669"/>
    <property type="project" value="InterPro"/>
</dbReference>